<evidence type="ECO:0000256" key="1">
    <source>
        <dbReference type="ARBA" id="ARBA00022679"/>
    </source>
</evidence>
<gene>
    <name evidence="4" type="ORF">SAMN04488095_1102</name>
</gene>
<dbReference type="EMBL" id="FORA01000001">
    <property type="protein sequence ID" value="SFI51547.1"/>
    <property type="molecule type" value="Genomic_DNA"/>
</dbReference>
<dbReference type="PROSITE" id="PS51186">
    <property type="entry name" value="GNAT"/>
    <property type="match status" value="1"/>
</dbReference>
<dbReference type="PANTHER" id="PTHR43877">
    <property type="entry name" value="AMINOALKYLPHOSPHONATE N-ACETYLTRANSFERASE-RELATED-RELATED"/>
    <property type="match status" value="1"/>
</dbReference>
<dbReference type="Pfam" id="PF00583">
    <property type="entry name" value="Acetyltransf_1"/>
    <property type="match status" value="1"/>
</dbReference>
<keyword evidence="1 4" id="KW-0808">Transferase</keyword>
<dbReference type="GO" id="GO:0016747">
    <property type="term" value="F:acyltransferase activity, transferring groups other than amino-acyl groups"/>
    <property type="evidence" value="ECO:0007669"/>
    <property type="project" value="InterPro"/>
</dbReference>
<evidence type="ECO:0000313" key="5">
    <source>
        <dbReference type="Proteomes" id="UP000199110"/>
    </source>
</evidence>
<feature type="domain" description="N-acetyltransferase" evidence="3">
    <location>
        <begin position="2"/>
        <end position="165"/>
    </location>
</feature>
<sequence>MTRVRPLDPGDAAAWFTLMCEGTQAHPEAFLLSFDEVAEMTPERVESALARGNTYGLFTDEGALIGHAGLHLWDLERLRHRADIGPFYLTASARGTGAAKVFLDALAEAAALAGVVWLDLWVDGENRRARAFYAREGFVEIGRRQDAIRVEGVSRDDVLMTRRLEAPGAGD</sequence>
<evidence type="ECO:0000259" key="3">
    <source>
        <dbReference type="PROSITE" id="PS51186"/>
    </source>
</evidence>
<keyword evidence="2" id="KW-0012">Acyltransferase</keyword>
<dbReference type="STRING" id="390807.SAMN04488095_1102"/>
<dbReference type="PANTHER" id="PTHR43877:SF2">
    <property type="entry name" value="AMINOALKYLPHOSPHONATE N-ACETYLTRANSFERASE-RELATED"/>
    <property type="match status" value="1"/>
</dbReference>
<dbReference type="Proteomes" id="UP000199110">
    <property type="component" value="Unassembled WGS sequence"/>
</dbReference>
<dbReference type="InterPro" id="IPR000182">
    <property type="entry name" value="GNAT_dom"/>
</dbReference>
<accession>A0A1I3IUH6</accession>
<dbReference type="InterPro" id="IPR050832">
    <property type="entry name" value="Bact_Acetyltransf"/>
</dbReference>
<dbReference type="InterPro" id="IPR016181">
    <property type="entry name" value="Acyl_CoA_acyltransferase"/>
</dbReference>
<dbReference type="AlphaFoldDB" id="A0A1I3IUH6"/>
<organism evidence="4 5">
    <name type="scientific">Jannaschia pohangensis</name>
    <dbReference type="NCBI Taxonomy" id="390807"/>
    <lineage>
        <taxon>Bacteria</taxon>
        <taxon>Pseudomonadati</taxon>
        <taxon>Pseudomonadota</taxon>
        <taxon>Alphaproteobacteria</taxon>
        <taxon>Rhodobacterales</taxon>
        <taxon>Roseobacteraceae</taxon>
        <taxon>Jannaschia</taxon>
    </lineage>
</organism>
<name>A0A1I3IUH6_9RHOB</name>
<reference evidence="4 5" key="1">
    <citation type="submission" date="2016-10" db="EMBL/GenBank/DDBJ databases">
        <authorList>
            <person name="de Groot N.N."/>
        </authorList>
    </citation>
    <scope>NUCLEOTIDE SEQUENCE [LARGE SCALE GENOMIC DNA]</scope>
    <source>
        <strain evidence="4 5">DSM 19073</strain>
    </source>
</reference>
<evidence type="ECO:0000256" key="2">
    <source>
        <dbReference type="ARBA" id="ARBA00023315"/>
    </source>
</evidence>
<dbReference type="SUPFAM" id="SSF55729">
    <property type="entry name" value="Acyl-CoA N-acyltransferases (Nat)"/>
    <property type="match status" value="1"/>
</dbReference>
<keyword evidence="5" id="KW-1185">Reference proteome</keyword>
<proteinExistence type="predicted"/>
<evidence type="ECO:0000313" key="4">
    <source>
        <dbReference type="EMBL" id="SFI51547.1"/>
    </source>
</evidence>
<dbReference type="Gene3D" id="3.40.630.30">
    <property type="match status" value="1"/>
</dbReference>
<dbReference type="OrthoDB" id="9788300at2"/>
<dbReference type="RefSeq" id="WP_092777851.1">
    <property type="nucleotide sequence ID" value="NZ_FORA01000001.1"/>
</dbReference>
<protein>
    <submittedName>
        <fullName evidence="4">Acetyltransferase (GNAT) domain-containing protein</fullName>
    </submittedName>
</protein>